<evidence type="ECO:0000313" key="2">
    <source>
        <dbReference type="Proteomes" id="UP000744769"/>
    </source>
</evidence>
<accession>A0A967EF57</accession>
<evidence type="ECO:0008006" key="3">
    <source>
        <dbReference type="Google" id="ProtNLM"/>
    </source>
</evidence>
<protein>
    <recommendedName>
        <fullName evidence="3">Esterase</fullName>
    </recommendedName>
</protein>
<evidence type="ECO:0000313" key="1">
    <source>
        <dbReference type="EMBL" id="NHN56326.1"/>
    </source>
</evidence>
<dbReference type="InterPro" id="IPR000801">
    <property type="entry name" value="Esterase-like"/>
</dbReference>
<dbReference type="Pfam" id="PF00756">
    <property type="entry name" value="Esterase"/>
    <property type="match status" value="1"/>
</dbReference>
<gene>
    <name evidence="1" type="ORF">G9U51_11115</name>
</gene>
<name>A0A967EF57_9MICO</name>
<comment type="caution">
    <text evidence="1">The sequence shown here is derived from an EMBL/GenBank/DDBJ whole genome shotgun (WGS) entry which is preliminary data.</text>
</comment>
<dbReference type="EMBL" id="JAAOIV010000008">
    <property type="protein sequence ID" value="NHN56326.1"/>
    <property type="molecule type" value="Genomic_DNA"/>
</dbReference>
<organism evidence="1 2">
    <name type="scientific">Metallococcus carri</name>
    <dbReference type="NCBI Taxonomy" id="1656884"/>
    <lineage>
        <taxon>Bacteria</taxon>
        <taxon>Bacillati</taxon>
        <taxon>Actinomycetota</taxon>
        <taxon>Actinomycetes</taxon>
        <taxon>Micrococcales</taxon>
        <taxon>Dermacoccaceae</taxon>
        <taxon>Metallococcus</taxon>
    </lineage>
</organism>
<dbReference type="InterPro" id="IPR029058">
    <property type="entry name" value="AB_hydrolase_fold"/>
</dbReference>
<dbReference type="PANTHER" id="PTHR48098:SF6">
    <property type="entry name" value="FERRI-BACILLIBACTIN ESTERASE BESA"/>
    <property type="match status" value="1"/>
</dbReference>
<dbReference type="PANTHER" id="PTHR48098">
    <property type="entry name" value="ENTEROCHELIN ESTERASE-RELATED"/>
    <property type="match status" value="1"/>
</dbReference>
<sequence>MYLRLGDRERRYDAVALEADVSAGPCRLERRGWTREVGTQGLWRLEYRFLVTRRRRVRQEPILDPRCPDTVDTEWGTKSEWRRSDYREPDWLTAPTVAGRTRPLDLPTAYRIPMKTRLWAPAGLRAADPAPLLVCHDGDHYERYAAITQWAGAHIAAGVLPPFRLLLADAHRRNSWYSASPVYARSFTKALDELETRYAVRGWVAVMGASLGGLAALHAGVRDERVGVVFSQSGSFFDPWISQEDNGFRDFDRIADEVRELKRMRPPRRLEVGLSCGMRESNFDLNESLERMMADHGWRTVFTGFPDLHNYTAWRDNLDPVLPSLLRRAWGM</sequence>
<dbReference type="Proteomes" id="UP000744769">
    <property type="component" value="Unassembled WGS sequence"/>
</dbReference>
<reference evidence="1" key="1">
    <citation type="submission" date="2020-03" db="EMBL/GenBank/DDBJ databases">
        <title>Draft sequencing of Calidifontibacter sp. DB0510.</title>
        <authorList>
            <person name="Kim D.-U."/>
        </authorList>
    </citation>
    <scope>NUCLEOTIDE SEQUENCE</scope>
    <source>
        <strain evidence="1">DB0510</strain>
    </source>
</reference>
<dbReference type="SUPFAM" id="SSF53474">
    <property type="entry name" value="alpha/beta-Hydrolases"/>
    <property type="match status" value="1"/>
</dbReference>
<dbReference type="Gene3D" id="3.40.50.1820">
    <property type="entry name" value="alpha/beta hydrolase"/>
    <property type="match status" value="1"/>
</dbReference>
<dbReference type="RefSeq" id="WP_166197003.1">
    <property type="nucleotide sequence ID" value="NZ_JAAOIV010000008.1"/>
</dbReference>
<keyword evidence="2" id="KW-1185">Reference proteome</keyword>
<dbReference type="AlphaFoldDB" id="A0A967EF57"/>
<proteinExistence type="predicted"/>
<dbReference type="InterPro" id="IPR050583">
    <property type="entry name" value="Mycobacterial_A85_antigen"/>
</dbReference>